<name>A0ABR2V3Q3_9PEZI</name>
<evidence type="ECO:0000313" key="2">
    <source>
        <dbReference type="Proteomes" id="UP001408356"/>
    </source>
</evidence>
<reference evidence="1 2" key="1">
    <citation type="journal article" date="2024" name="J. Plant Pathol.">
        <title>Sequence and assembly of the genome of Seiridium unicorne, isolate CBS 538.82, causal agent of cypress canker disease.</title>
        <authorList>
            <person name="Scali E."/>
            <person name="Rocca G.D."/>
            <person name="Danti R."/>
            <person name="Garbelotto M."/>
            <person name="Barberini S."/>
            <person name="Baroncelli R."/>
            <person name="Emiliani G."/>
        </authorList>
    </citation>
    <scope>NUCLEOTIDE SEQUENCE [LARGE SCALE GENOMIC DNA]</scope>
    <source>
        <strain evidence="1 2">BM-138-508</strain>
    </source>
</reference>
<gene>
    <name evidence="1" type="ORF">SUNI508_06091</name>
</gene>
<proteinExistence type="predicted"/>
<sequence>MSDSPTYFTSYCAYRAASIQVLQVRDPDADVSAAAVQRLATTLRMLEAEAAQTPEIRRSVDTTKAQLKKAGYSNNVIEIMAENNDNLPVDQGRQLRGPEIGPSYAGELGVQAYGYIPSQRRSMGT</sequence>
<protein>
    <submittedName>
        <fullName evidence="1">Nitrogen assimilation transcription factor nirA</fullName>
    </submittedName>
</protein>
<dbReference type="Proteomes" id="UP001408356">
    <property type="component" value="Unassembled WGS sequence"/>
</dbReference>
<organism evidence="1 2">
    <name type="scientific">Seiridium unicorne</name>
    <dbReference type="NCBI Taxonomy" id="138068"/>
    <lineage>
        <taxon>Eukaryota</taxon>
        <taxon>Fungi</taxon>
        <taxon>Dikarya</taxon>
        <taxon>Ascomycota</taxon>
        <taxon>Pezizomycotina</taxon>
        <taxon>Sordariomycetes</taxon>
        <taxon>Xylariomycetidae</taxon>
        <taxon>Amphisphaeriales</taxon>
        <taxon>Sporocadaceae</taxon>
        <taxon>Seiridium</taxon>
    </lineage>
</organism>
<evidence type="ECO:0000313" key="1">
    <source>
        <dbReference type="EMBL" id="KAK9421243.1"/>
    </source>
</evidence>
<keyword evidence="2" id="KW-1185">Reference proteome</keyword>
<accession>A0ABR2V3Q3</accession>
<comment type="caution">
    <text evidence="1">The sequence shown here is derived from an EMBL/GenBank/DDBJ whole genome shotgun (WGS) entry which is preliminary data.</text>
</comment>
<dbReference type="EMBL" id="JARVKF010000201">
    <property type="protein sequence ID" value="KAK9421243.1"/>
    <property type="molecule type" value="Genomic_DNA"/>
</dbReference>